<reference evidence="2 3" key="1">
    <citation type="submission" date="2020-09" db="EMBL/GenBank/DDBJ databases">
        <title>Characterization of Treponema spp. from bovine digital dermatitis in Korea.</title>
        <authorList>
            <person name="Espiritu H.M."/>
            <person name="Cho Y.I."/>
            <person name="Mamuad L."/>
        </authorList>
    </citation>
    <scope>NUCLEOTIDE SEQUENCE [LARGE SCALE GENOMIC DNA]</scope>
    <source>
        <strain evidence="2 3">KS1</strain>
    </source>
</reference>
<gene>
    <name evidence="2" type="ORF">IFE08_12090</name>
</gene>
<dbReference type="GO" id="GO:0035556">
    <property type="term" value="P:intracellular signal transduction"/>
    <property type="evidence" value="ECO:0007669"/>
    <property type="project" value="InterPro"/>
</dbReference>
<dbReference type="InterPro" id="IPR029787">
    <property type="entry name" value="Nucleotide_cyclase"/>
</dbReference>
<accession>A0A7S7AWE1</accession>
<dbReference type="PANTHER" id="PTHR43081">
    <property type="entry name" value="ADENYLATE CYCLASE, TERMINAL-DIFFERENTIATION SPECIFIC-RELATED"/>
    <property type="match status" value="1"/>
</dbReference>
<dbReference type="Gene3D" id="3.30.70.1230">
    <property type="entry name" value="Nucleotide cyclase"/>
    <property type="match status" value="1"/>
</dbReference>
<protein>
    <submittedName>
        <fullName evidence="2">Adenylate/guanylate cyclase domain-containing protein</fullName>
    </submittedName>
</protein>
<dbReference type="GO" id="GO:0006171">
    <property type="term" value="P:cAMP biosynthetic process"/>
    <property type="evidence" value="ECO:0007669"/>
    <property type="project" value="TreeGrafter"/>
</dbReference>
<dbReference type="RefSeq" id="WP_020963820.1">
    <property type="nucleotide sequence ID" value="NZ_CP061839.1"/>
</dbReference>
<dbReference type="GO" id="GO:0004016">
    <property type="term" value="F:adenylate cyclase activity"/>
    <property type="evidence" value="ECO:0007669"/>
    <property type="project" value="UniProtKB-ARBA"/>
</dbReference>
<evidence type="ECO:0000259" key="1">
    <source>
        <dbReference type="PROSITE" id="PS50125"/>
    </source>
</evidence>
<dbReference type="PROSITE" id="PS50125">
    <property type="entry name" value="GUANYLATE_CYCLASE_2"/>
    <property type="match status" value="1"/>
</dbReference>
<sequence length="353" mass="39643">MDIKLRYQKEQVSADKVAAALSGLPDERLFHIDVYGLADNLNLSRETALNIFIQGVSDGFFIIDWVYHCPACGGVAHETLFMHEATTENFCPACNKAFSNTLDDNIEVCFSIHPNIKQLPPYIKENYLKKIMEDVTSGNYRTWINPNIIRGIDLIQNNMYRDLMGSDVLISDQSLQIMRAAILFTDIKGSTYMYSKLGDVRAFGLVREHFKILFDVIKEFEGVPVKTIGDAVMGVFVNPQKAVDAALEAQKQLIAKYKGKPENETIEVKIGIHSGPAIVVTLNNRLDYFGTTVNMAARIQNAAKPNEVVISEELFQDSGIKQSISAITQTVQRQRIKFKGIIDESVIYHIQVE</sequence>
<dbReference type="SMART" id="SM00044">
    <property type="entry name" value="CYCc"/>
    <property type="match status" value="1"/>
</dbReference>
<dbReference type="InterPro" id="IPR045983">
    <property type="entry name" value="GUC-dom-containing_N"/>
</dbReference>
<dbReference type="AlphaFoldDB" id="A0A7S7AWE1"/>
<evidence type="ECO:0000313" key="2">
    <source>
        <dbReference type="EMBL" id="QOW60531.1"/>
    </source>
</evidence>
<dbReference type="InterPro" id="IPR050697">
    <property type="entry name" value="Adenylyl/Guanylyl_Cyclase_3/4"/>
</dbReference>
<dbReference type="Pfam" id="PF00211">
    <property type="entry name" value="Guanylate_cyc"/>
    <property type="match status" value="1"/>
</dbReference>
<organism evidence="2 3">
    <name type="scientific">Treponema pedis</name>
    <dbReference type="NCBI Taxonomy" id="409322"/>
    <lineage>
        <taxon>Bacteria</taxon>
        <taxon>Pseudomonadati</taxon>
        <taxon>Spirochaetota</taxon>
        <taxon>Spirochaetia</taxon>
        <taxon>Spirochaetales</taxon>
        <taxon>Treponemataceae</taxon>
        <taxon>Treponema</taxon>
    </lineage>
</organism>
<dbReference type="GeneID" id="301088777"/>
<name>A0A7S7AWE1_9SPIR</name>
<dbReference type="Proteomes" id="UP000593915">
    <property type="component" value="Chromosome"/>
</dbReference>
<dbReference type="SUPFAM" id="SSF55073">
    <property type="entry name" value="Nucleotide cyclase"/>
    <property type="match status" value="1"/>
</dbReference>
<feature type="domain" description="Guanylate cyclase" evidence="1">
    <location>
        <begin position="181"/>
        <end position="300"/>
    </location>
</feature>
<dbReference type="InterPro" id="IPR001054">
    <property type="entry name" value="A/G_cyclase"/>
</dbReference>
<dbReference type="EMBL" id="CP061839">
    <property type="protein sequence ID" value="QOW60531.1"/>
    <property type="molecule type" value="Genomic_DNA"/>
</dbReference>
<dbReference type="CDD" id="cd07302">
    <property type="entry name" value="CHD"/>
    <property type="match status" value="1"/>
</dbReference>
<evidence type="ECO:0000313" key="3">
    <source>
        <dbReference type="Proteomes" id="UP000593915"/>
    </source>
</evidence>
<dbReference type="PANTHER" id="PTHR43081:SF19">
    <property type="entry name" value="PH-SENSITIVE ADENYLATE CYCLASE RV1264"/>
    <property type="match status" value="1"/>
</dbReference>
<proteinExistence type="predicted"/>
<dbReference type="Pfam" id="PF19363">
    <property type="entry name" value="DUF5939"/>
    <property type="match status" value="1"/>
</dbReference>